<gene>
    <name evidence="3" type="ORF">KI387_024969</name>
</gene>
<dbReference type="Proteomes" id="UP000824469">
    <property type="component" value="Unassembled WGS sequence"/>
</dbReference>
<name>A0AA38LD80_TAXCH</name>
<accession>A0AA38LD80</accession>
<dbReference type="GO" id="GO:0016593">
    <property type="term" value="C:Cdc73/Paf1 complex"/>
    <property type="evidence" value="ECO:0007669"/>
    <property type="project" value="TreeGrafter"/>
</dbReference>
<dbReference type="InterPro" id="IPR031101">
    <property type="entry name" value="Ctr9"/>
</dbReference>
<keyword evidence="2" id="KW-0802">TPR repeat</keyword>
<keyword evidence="4" id="KW-1185">Reference proteome</keyword>
<dbReference type="OMA" id="EKEPFRT"/>
<dbReference type="GO" id="GO:0006355">
    <property type="term" value="P:regulation of DNA-templated transcription"/>
    <property type="evidence" value="ECO:0007669"/>
    <property type="project" value="InterPro"/>
</dbReference>
<protein>
    <submittedName>
        <fullName evidence="3">Uncharacterized protein</fullName>
    </submittedName>
</protein>
<evidence type="ECO:0000313" key="4">
    <source>
        <dbReference type="Proteomes" id="UP000824469"/>
    </source>
</evidence>
<evidence type="ECO:0000256" key="1">
    <source>
        <dbReference type="ARBA" id="ARBA00022737"/>
    </source>
</evidence>
<dbReference type="AlphaFoldDB" id="A0AA38LD80"/>
<evidence type="ECO:0000313" key="3">
    <source>
        <dbReference type="EMBL" id="KAH9316342.1"/>
    </source>
</evidence>
<organism evidence="3 4">
    <name type="scientific">Taxus chinensis</name>
    <name type="common">Chinese yew</name>
    <name type="synonym">Taxus wallichiana var. chinensis</name>
    <dbReference type="NCBI Taxonomy" id="29808"/>
    <lineage>
        <taxon>Eukaryota</taxon>
        <taxon>Viridiplantae</taxon>
        <taxon>Streptophyta</taxon>
        <taxon>Embryophyta</taxon>
        <taxon>Tracheophyta</taxon>
        <taxon>Spermatophyta</taxon>
        <taxon>Pinopsida</taxon>
        <taxon>Pinidae</taxon>
        <taxon>Conifers II</taxon>
        <taxon>Cupressales</taxon>
        <taxon>Taxaceae</taxon>
        <taxon>Taxus</taxon>
    </lineage>
</organism>
<proteinExistence type="predicted"/>
<reference evidence="3 4" key="1">
    <citation type="journal article" date="2021" name="Nat. Plants">
        <title>The Taxus genome provides insights into paclitaxel biosynthesis.</title>
        <authorList>
            <person name="Xiong X."/>
            <person name="Gou J."/>
            <person name="Liao Q."/>
            <person name="Li Y."/>
            <person name="Zhou Q."/>
            <person name="Bi G."/>
            <person name="Li C."/>
            <person name="Du R."/>
            <person name="Wang X."/>
            <person name="Sun T."/>
            <person name="Guo L."/>
            <person name="Liang H."/>
            <person name="Lu P."/>
            <person name="Wu Y."/>
            <person name="Zhang Z."/>
            <person name="Ro D.K."/>
            <person name="Shang Y."/>
            <person name="Huang S."/>
            <person name="Yan J."/>
        </authorList>
    </citation>
    <scope>NUCLEOTIDE SEQUENCE [LARGE SCALE GENOMIC DNA]</scope>
    <source>
        <strain evidence="3">Ta-2019</strain>
    </source>
</reference>
<dbReference type="GO" id="GO:0000993">
    <property type="term" value="F:RNA polymerase II complex binding"/>
    <property type="evidence" value="ECO:0007669"/>
    <property type="project" value="TreeGrafter"/>
</dbReference>
<dbReference type="EMBL" id="JAHRHJ020000005">
    <property type="protein sequence ID" value="KAH9316342.1"/>
    <property type="molecule type" value="Genomic_DNA"/>
</dbReference>
<feature type="non-terminal residue" evidence="3">
    <location>
        <position position="69"/>
    </location>
</feature>
<dbReference type="PANTHER" id="PTHR14027">
    <property type="entry name" value="RNA POLYMERASE-ASSOCIATED PROTEIN CTR9"/>
    <property type="match status" value="1"/>
</dbReference>
<comment type="caution">
    <text evidence="3">The sequence shown here is derived from an EMBL/GenBank/DDBJ whole genome shotgun (WGS) entry which is preliminary data.</text>
</comment>
<sequence length="69" mass="8114">MFNQARLFEHLYDTQKENLLYRLILFKFSDYVDGYLQLAAMVQARNDVLLCIELIEDALKVDRNSSNAL</sequence>
<keyword evidence="1" id="KW-0677">Repeat</keyword>
<dbReference type="GO" id="GO:0006368">
    <property type="term" value="P:transcription elongation by RNA polymerase II"/>
    <property type="evidence" value="ECO:0007669"/>
    <property type="project" value="TreeGrafter"/>
</dbReference>
<evidence type="ECO:0000256" key="2">
    <source>
        <dbReference type="ARBA" id="ARBA00022803"/>
    </source>
</evidence>
<dbReference type="PANTHER" id="PTHR14027:SF2">
    <property type="entry name" value="RNA POLYMERASE-ASSOCIATED PROTEIN CTR9 HOMOLOG"/>
    <property type="match status" value="1"/>
</dbReference>